<protein>
    <submittedName>
        <fullName evidence="1">Growth inhibitor protein</fullName>
        <ecNumber evidence="1">3.1.-.-</ecNumber>
    </submittedName>
</protein>
<dbReference type="GO" id="GO:0004521">
    <property type="term" value="F:RNA endonuclease activity"/>
    <property type="evidence" value="ECO:0007669"/>
    <property type="project" value="TreeGrafter"/>
</dbReference>
<dbReference type="Pfam" id="PF02452">
    <property type="entry name" value="PemK_toxin"/>
    <property type="match status" value="1"/>
</dbReference>
<accession>A0A2X3EFX6</accession>
<keyword evidence="1" id="KW-0378">Hydrolase</keyword>
<dbReference type="GO" id="GO:0016075">
    <property type="term" value="P:rRNA catabolic process"/>
    <property type="evidence" value="ECO:0007669"/>
    <property type="project" value="TreeGrafter"/>
</dbReference>
<gene>
    <name evidence="1" type="primary">pemK</name>
    <name evidence="1" type="ORF">NCTC13102_02293</name>
</gene>
<dbReference type="InterPro" id="IPR011067">
    <property type="entry name" value="Plasmid_toxin/cell-grow_inhib"/>
</dbReference>
<proteinExistence type="predicted"/>
<dbReference type="GO" id="GO:0016787">
    <property type="term" value="F:hydrolase activity"/>
    <property type="evidence" value="ECO:0007669"/>
    <property type="project" value="UniProtKB-KW"/>
</dbReference>
<dbReference type="Proteomes" id="UP000250166">
    <property type="component" value="Unassembled WGS sequence"/>
</dbReference>
<reference evidence="1 2" key="1">
    <citation type="submission" date="2018-06" db="EMBL/GenBank/DDBJ databases">
        <authorList>
            <consortium name="Pathogen Informatics"/>
            <person name="Doyle S."/>
        </authorList>
    </citation>
    <scope>NUCLEOTIDE SEQUENCE [LARGE SCALE GENOMIC DNA]</scope>
    <source>
        <strain evidence="1 2">NCTC13102</strain>
    </source>
</reference>
<dbReference type="InterPro" id="IPR003477">
    <property type="entry name" value="PemK-like"/>
</dbReference>
<dbReference type="PANTHER" id="PTHR33988:SF2">
    <property type="entry name" value="ENDORIBONUCLEASE MAZF"/>
    <property type="match status" value="1"/>
</dbReference>
<organism evidence="1 2">
    <name type="scientific">Helicobacter fennelliae</name>
    <dbReference type="NCBI Taxonomy" id="215"/>
    <lineage>
        <taxon>Bacteria</taxon>
        <taxon>Pseudomonadati</taxon>
        <taxon>Campylobacterota</taxon>
        <taxon>Epsilonproteobacteria</taxon>
        <taxon>Campylobacterales</taxon>
        <taxon>Helicobacteraceae</taxon>
        <taxon>Helicobacter</taxon>
    </lineage>
</organism>
<sequence length="108" mass="12415">MGVVILRQFEIFWIDLNPTKGAEISKKRPCVIISPNELNYLQTRLVAPITSKGFDAPFRVNFELEGKKARILCDQIRCVSVDRFLNKICDLESNKQEALKNILLEMFA</sequence>
<dbReference type="PANTHER" id="PTHR33988">
    <property type="entry name" value="ENDORIBONUCLEASE MAZF-RELATED"/>
    <property type="match status" value="1"/>
</dbReference>
<dbReference type="SUPFAM" id="SSF50118">
    <property type="entry name" value="Cell growth inhibitor/plasmid maintenance toxic component"/>
    <property type="match status" value="1"/>
</dbReference>
<dbReference type="Gene3D" id="2.30.30.110">
    <property type="match status" value="1"/>
</dbReference>
<dbReference type="GO" id="GO:0006402">
    <property type="term" value="P:mRNA catabolic process"/>
    <property type="evidence" value="ECO:0007669"/>
    <property type="project" value="TreeGrafter"/>
</dbReference>
<evidence type="ECO:0000313" key="1">
    <source>
        <dbReference type="EMBL" id="SQC36486.1"/>
    </source>
</evidence>
<dbReference type="RefSeq" id="WP_220086709.1">
    <property type="nucleotide sequence ID" value="NZ_UAWL01000031.1"/>
</dbReference>
<dbReference type="GO" id="GO:0003677">
    <property type="term" value="F:DNA binding"/>
    <property type="evidence" value="ECO:0007669"/>
    <property type="project" value="InterPro"/>
</dbReference>
<dbReference type="EC" id="3.1.-.-" evidence="1"/>
<dbReference type="EMBL" id="UAWL01000031">
    <property type="protein sequence ID" value="SQC36486.1"/>
    <property type="molecule type" value="Genomic_DNA"/>
</dbReference>
<evidence type="ECO:0000313" key="2">
    <source>
        <dbReference type="Proteomes" id="UP000250166"/>
    </source>
</evidence>
<dbReference type="AlphaFoldDB" id="A0A2X3EFX6"/>
<name>A0A2X3EFX6_9HELI</name>